<evidence type="ECO:0000256" key="3">
    <source>
        <dbReference type="ARBA" id="ARBA00023125"/>
    </source>
</evidence>
<dbReference type="InterPro" id="IPR037424">
    <property type="entry name" value="NocR_PBP2"/>
</dbReference>
<dbReference type="Gene3D" id="3.40.190.290">
    <property type="match status" value="1"/>
</dbReference>
<dbReference type="SUPFAM" id="SSF53850">
    <property type="entry name" value="Periplasmic binding protein-like II"/>
    <property type="match status" value="1"/>
</dbReference>
<dbReference type="InterPro" id="IPR000847">
    <property type="entry name" value="LysR_HTH_N"/>
</dbReference>
<dbReference type="CDD" id="cd08415">
    <property type="entry name" value="PBP2_LysR_opines_like"/>
    <property type="match status" value="1"/>
</dbReference>
<evidence type="ECO:0000313" key="6">
    <source>
        <dbReference type="EMBL" id="CAG9169140.1"/>
    </source>
</evidence>
<evidence type="ECO:0000256" key="4">
    <source>
        <dbReference type="ARBA" id="ARBA00023163"/>
    </source>
</evidence>
<dbReference type="Pfam" id="PF03466">
    <property type="entry name" value="LysR_substrate"/>
    <property type="match status" value="1"/>
</dbReference>
<dbReference type="PROSITE" id="PS50931">
    <property type="entry name" value="HTH_LYSR"/>
    <property type="match status" value="1"/>
</dbReference>
<dbReference type="InterPro" id="IPR005119">
    <property type="entry name" value="LysR_subst-bd"/>
</dbReference>
<dbReference type="Pfam" id="PF00126">
    <property type="entry name" value="HTH_1"/>
    <property type="match status" value="1"/>
</dbReference>
<keyword evidence="7" id="KW-1185">Reference proteome</keyword>
<evidence type="ECO:0000259" key="5">
    <source>
        <dbReference type="PROSITE" id="PS50931"/>
    </source>
</evidence>
<dbReference type="PANTHER" id="PTHR30427:SF1">
    <property type="entry name" value="TRANSCRIPTIONAL ACTIVATOR PROTEIN LYSR"/>
    <property type="match status" value="1"/>
</dbReference>
<gene>
    <name evidence="6" type="primary">cysB_1</name>
    <name evidence="6" type="ORF">LMG21510_01346</name>
</gene>
<dbReference type="InterPro" id="IPR036390">
    <property type="entry name" value="WH_DNA-bd_sf"/>
</dbReference>
<comment type="caution">
    <text evidence="6">The sequence shown here is derived from an EMBL/GenBank/DDBJ whole genome shotgun (WGS) entry which is preliminary data.</text>
</comment>
<feature type="domain" description="HTH lysR-type" evidence="5">
    <location>
        <begin position="1"/>
        <end position="48"/>
    </location>
</feature>
<name>A0ABN7YAY1_9BURK</name>
<dbReference type="PANTHER" id="PTHR30427">
    <property type="entry name" value="TRANSCRIPTIONAL ACTIVATOR PROTEIN LYSR"/>
    <property type="match status" value="1"/>
</dbReference>
<dbReference type="Gene3D" id="1.10.10.10">
    <property type="entry name" value="Winged helix-like DNA-binding domain superfamily/Winged helix DNA-binding domain"/>
    <property type="match status" value="1"/>
</dbReference>
<dbReference type="InterPro" id="IPR036388">
    <property type="entry name" value="WH-like_DNA-bd_sf"/>
</dbReference>
<evidence type="ECO:0000256" key="2">
    <source>
        <dbReference type="ARBA" id="ARBA00023015"/>
    </source>
</evidence>
<dbReference type="Proteomes" id="UP000721236">
    <property type="component" value="Unassembled WGS sequence"/>
</dbReference>
<proteinExistence type="inferred from homology"/>
<sequence>MVMRLGSAKRAAAALHISQPAVTQLLVQFETRSGLKLFDRLKGRLVPTPEARALMAEVERVYVGLDMVQRKIDMLRSHEDAVLRVGALHAMSASVMPAVVSEFLQLYPRMRCQLLVDSSLVLRDSVLQGGLDLAFMGNEADTSGLVASPFYEATAVCVMPATHPLAHRQRIGPEDLRNVPLVGLSESDPAQRSLQALFAQSSTVPRFVAETPYSATQCALVLAGTGLAITNPLVAREYAALGLRAVPFAPAVVFRAVLAFHPGQGQSRAVQAFVGLCRRRVDQTLAT</sequence>
<accession>A0ABN7YAY1</accession>
<comment type="similarity">
    <text evidence="1">Belongs to the LysR transcriptional regulatory family.</text>
</comment>
<keyword evidence="2" id="KW-0805">Transcription regulation</keyword>
<dbReference type="EMBL" id="CAJZAH010000001">
    <property type="protein sequence ID" value="CAG9169140.1"/>
    <property type="molecule type" value="Genomic_DNA"/>
</dbReference>
<evidence type="ECO:0000313" key="7">
    <source>
        <dbReference type="Proteomes" id="UP000721236"/>
    </source>
</evidence>
<reference evidence="6 7" key="1">
    <citation type="submission" date="2021-08" db="EMBL/GenBank/DDBJ databases">
        <authorList>
            <person name="Peeters C."/>
        </authorList>
    </citation>
    <scope>NUCLEOTIDE SEQUENCE [LARGE SCALE GENOMIC DNA]</scope>
    <source>
        <strain evidence="6 7">LMG 21510</strain>
    </source>
</reference>
<keyword evidence="3" id="KW-0238">DNA-binding</keyword>
<organism evidence="6 7">
    <name type="scientific">Cupriavidus respiraculi</name>
    <dbReference type="NCBI Taxonomy" id="195930"/>
    <lineage>
        <taxon>Bacteria</taxon>
        <taxon>Pseudomonadati</taxon>
        <taxon>Pseudomonadota</taxon>
        <taxon>Betaproteobacteria</taxon>
        <taxon>Burkholderiales</taxon>
        <taxon>Burkholderiaceae</taxon>
        <taxon>Cupriavidus</taxon>
    </lineage>
</organism>
<protein>
    <submittedName>
        <fullName evidence="6">HTH-type transcriptional regulator CysB</fullName>
    </submittedName>
</protein>
<keyword evidence="4" id="KW-0804">Transcription</keyword>
<dbReference type="SUPFAM" id="SSF46785">
    <property type="entry name" value="Winged helix' DNA-binding domain"/>
    <property type="match status" value="1"/>
</dbReference>
<evidence type="ECO:0000256" key="1">
    <source>
        <dbReference type="ARBA" id="ARBA00009437"/>
    </source>
</evidence>